<gene>
    <name evidence="1" type="ORF">F0U60_08870</name>
</gene>
<organism evidence="1 2">
    <name type="scientific">Archangium minus</name>
    <dbReference type="NCBI Taxonomy" id="83450"/>
    <lineage>
        <taxon>Bacteria</taxon>
        <taxon>Pseudomonadati</taxon>
        <taxon>Myxococcota</taxon>
        <taxon>Myxococcia</taxon>
        <taxon>Myxococcales</taxon>
        <taxon>Cystobacterineae</taxon>
        <taxon>Archangiaceae</taxon>
        <taxon>Archangium</taxon>
    </lineage>
</organism>
<protein>
    <submittedName>
        <fullName evidence="1">Acetoacetate decarboxylase</fullName>
    </submittedName>
</protein>
<accession>A0ABY9WKB5</accession>
<dbReference type="Pfam" id="PF06314">
    <property type="entry name" value="ADC"/>
    <property type="match status" value="1"/>
</dbReference>
<sequence>MCLATLLVSSLRDATLCRLRQGDSRVSKSSVEPSVSNDYPPAPWALRGQMYLSLWMVPAERVRFELDPAFELFTLAGRACVITCFVDYQQGSVLTYGELFGGISVKTRGSGHLGMTVTHMWVDSERSLRGGRALWGMPKVMARFALDHQPQSGGAFAGASWDTQGRELARVHFEPLAALPPSVRIPMGLPNLQMLNGRVHAPKDAKIHFSPRLLQGAEWSIPTDSPLASLGIVGARPWVSAQVRDFEWTLPAATPVE</sequence>
<dbReference type="SUPFAM" id="SSF160104">
    <property type="entry name" value="Acetoacetate decarboxylase-like"/>
    <property type="match status" value="1"/>
</dbReference>
<evidence type="ECO:0000313" key="2">
    <source>
        <dbReference type="Proteomes" id="UP001611383"/>
    </source>
</evidence>
<dbReference type="Gene3D" id="2.40.400.10">
    <property type="entry name" value="Acetoacetate decarboxylase-like"/>
    <property type="match status" value="1"/>
</dbReference>
<proteinExistence type="predicted"/>
<reference evidence="1 2" key="1">
    <citation type="submission" date="2019-08" db="EMBL/GenBank/DDBJ databases">
        <title>Archangium and Cystobacter genomes.</title>
        <authorList>
            <person name="Chen I.-C.K."/>
            <person name="Wielgoss S."/>
        </authorList>
    </citation>
    <scope>NUCLEOTIDE SEQUENCE [LARGE SCALE GENOMIC DNA]</scope>
    <source>
        <strain evidence="1 2">Cbm 6</strain>
    </source>
</reference>
<dbReference type="InterPro" id="IPR010451">
    <property type="entry name" value="Acetoacetate_decarboxylase"/>
</dbReference>
<dbReference type="InterPro" id="IPR023375">
    <property type="entry name" value="ADC_dom_sf"/>
</dbReference>
<dbReference type="Proteomes" id="UP001611383">
    <property type="component" value="Chromosome"/>
</dbReference>
<evidence type="ECO:0000313" key="1">
    <source>
        <dbReference type="EMBL" id="WNG44204.1"/>
    </source>
</evidence>
<dbReference type="EMBL" id="CP043494">
    <property type="protein sequence ID" value="WNG44204.1"/>
    <property type="molecule type" value="Genomic_DNA"/>
</dbReference>
<keyword evidence="2" id="KW-1185">Reference proteome</keyword>
<name>A0ABY9WKB5_9BACT</name>